<sequence length="212" mass="24061">MQMNMPDEPLMDRTSDTSMLKAKRESIHQPCGPIYSHIPAYSPPSVYVKPLIQQTYLKKELGLAQPLAHLQYIQQPPVYSSVVPKPAITYVKPVTPAIDYHPVHQPVQYIKPVMPEPQKLSYTPIYQKPLYAYAPMYHDAMPKIFLKKYETPVTHIAYQKPLIHDPVPYAAPKVVQVQTPELSYAKPVVHVPSPLYAPQPVHNSVIVKPHCV</sequence>
<dbReference type="OrthoDB" id="7631576at2759"/>
<dbReference type="InParanoid" id="E1ZXP7"/>
<reference evidence="1 2" key="1">
    <citation type="journal article" date="2010" name="Science">
        <title>Genomic comparison of the ants Camponotus floridanus and Harpegnathos saltator.</title>
        <authorList>
            <person name="Bonasio R."/>
            <person name="Zhang G."/>
            <person name="Ye C."/>
            <person name="Mutti N.S."/>
            <person name="Fang X."/>
            <person name="Qin N."/>
            <person name="Donahue G."/>
            <person name="Yang P."/>
            <person name="Li Q."/>
            <person name="Li C."/>
            <person name="Zhang P."/>
            <person name="Huang Z."/>
            <person name="Berger S.L."/>
            <person name="Reinberg D."/>
            <person name="Wang J."/>
            <person name="Liebig J."/>
        </authorList>
    </citation>
    <scope>NUCLEOTIDE SEQUENCE [LARGE SCALE GENOMIC DNA]</scope>
    <source>
        <strain evidence="2">C129</strain>
    </source>
</reference>
<proteinExistence type="predicted"/>
<evidence type="ECO:0000313" key="1">
    <source>
        <dbReference type="EMBL" id="EFN74019.1"/>
    </source>
</evidence>
<protein>
    <submittedName>
        <fullName evidence="1">Uncharacterized protein</fullName>
    </submittedName>
</protein>
<evidence type="ECO:0000313" key="2">
    <source>
        <dbReference type="Proteomes" id="UP000000311"/>
    </source>
</evidence>
<dbReference type="Proteomes" id="UP000000311">
    <property type="component" value="Unassembled WGS sequence"/>
</dbReference>
<name>E1ZXP7_CAMFO</name>
<accession>E1ZXP7</accession>
<gene>
    <name evidence="1" type="ORF">EAG_14603</name>
</gene>
<organism evidence="2">
    <name type="scientific">Camponotus floridanus</name>
    <name type="common">Florida carpenter ant</name>
    <dbReference type="NCBI Taxonomy" id="104421"/>
    <lineage>
        <taxon>Eukaryota</taxon>
        <taxon>Metazoa</taxon>
        <taxon>Ecdysozoa</taxon>
        <taxon>Arthropoda</taxon>
        <taxon>Hexapoda</taxon>
        <taxon>Insecta</taxon>
        <taxon>Pterygota</taxon>
        <taxon>Neoptera</taxon>
        <taxon>Endopterygota</taxon>
        <taxon>Hymenoptera</taxon>
        <taxon>Apocrita</taxon>
        <taxon>Aculeata</taxon>
        <taxon>Formicoidea</taxon>
        <taxon>Formicidae</taxon>
        <taxon>Formicinae</taxon>
        <taxon>Camponotus</taxon>
    </lineage>
</organism>
<dbReference type="OMA" id="HQSLQYI"/>
<dbReference type="EMBL" id="GL435087">
    <property type="protein sequence ID" value="EFN74019.1"/>
    <property type="molecule type" value="Genomic_DNA"/>
</dbReference>
<dbReference type="AlphaFoldDB" id="E1ZXP7"/>
<keyword evidence="2" id="KW-1185">Reference proteome</keyword>